<dbReference type="InterPro" id="IPR037883">
    <property type="entry name" value="Knr4/Smi1-like_sf"/>
</dbReference>
<protein>
    <submittedName>
        <fullName evidence="2">SMI1/KNR4 family protein</fullName>
    </submittedName>
</protein>
<accession>A0ABU9JQV3</accession>
<name>A0ABU9JQV3_9GAMM</name>
<feature type="domain" description="Knr4/Smi1-like" evidence="1">
    <location>
        <begin position="35"/>
        <end position="180"/>
    </location>
</feature>
<dbReference type="Pfam" id="PF09346">
    <property type="entry name" value="SMI1_KNR4"/>
    <property type="match status" value="1"/>
</dbReference>
<evidence type="ECO:0000313" key="3">
    <source>
        <dbReference type="Proteomes" id="UP001455088"/>
    </source>
</evidence>
<sequence length="203" mass="22683">MRKAVRMHQAAETWNEIKAILARKDCLTEMGLQPGASEKALIDLEHHLGVALPELLKAMLRIHDGQTAFGVLFGMQMLSTQGIRSTWDGWRSIEEDELNKEFAWNMASRPPGAVKPMYTNPHWIALSRDAGGNHMGLDFDPDHSGSVGQMIVFGRDEDTKILLAPDISPFFLHAIEWLKQADWDGECLTNRADGGYALPAIFQ</sequence>
<dbReference type="InterPro" id="IPR051873">
    <property type="entry name" value="KNR4/SMI1_regulator"/>
</dbReference>
<evidence type="ECO:0000313" key="2">
    <source>
        <dbReference type="EMBL" id="MEL3955226.1"/>
    </source>
</evidence>
<evidence type="ECO:0000259" key="1">
    <source>
        <dbReference type="SMART" id="SM00860"/>
    </source>
</evidence>
<dbReference type="SMART" id="SM00860">
    <property type="entry name" value="SMI1_KNR4"/>
    <property type="match status" value="1"/>
</dbReference>
<comment type="caution">
    <text evidence="2">The sequence shown here is derived from an EMBL/GenBank/DDBJ whole genome shotgun (WGS) entry which is preliminary data.</text>
</comment>
<reference evidence="2 3" key="1">
    <citation type="submission" date="2024-04" db="EMBL/GenBank/DDBJ databases">
        <title>Bacterial endophytes with biocontrol capabilities against important plant pathogens.</title>
        <authorList>
            <person name="Alayande K.A."/>
        </authorList>
    </citation>
    <scope>NUCLEOTIDE SEQUENCE [LARGE SCALE GENOMIC DNA]</scope>
    <source>
        <strain evidence="2 3">KV22</strain>
    </source>
</reference>
<dbReference type="InterPro" id="IPR018958">
    <property type="entry name" value="Knr4/Smi1-like_dom"/>
</dbReference>
<dbReference type="EMBL" id="JBBYHY010000009">
    <property type="protein sequence ID" value="MEL3955226.1"/>
    <property type="molecule type" value="Genomic_DNA"/>
</dbReference>
<dbReference type="Gene3D" id="3.40.1580.10">
    <property type="entry name" value="SMI1/KNR4-like"/>
    <property type="match status" value="1"/>
</dbReference>
<dbReference type="PANTHER" id="PTHR47432">
    <property type="entry name" value="CELL WALL ASSEMBLY REGULATOR SMI1"/>
    <property type="match status" value="1"/>
</dbReference>
<keyword evidence="3" id="KW-1185">Reference proteome</keyword>
<dbReference type="SUPFAM" id="SSF160631">
    <property type="entry name" value="SMI1/KNR4-like"/>
    <property type="match status" value="1"/>
</dbReference>
<dbReference type="RefSeq" id="WP_261996800.1">
    <property type="nucleotide sequence ID" value="NZ_JBBYHY010000009.1"/>
</dbReference>
<dbReference type="PANTHER" id="PTHR47432:SF1">
    <property type="entry name" value="CELL WALL ASSEMBLY REGULATOR SMI1"/>
    <property type="match status" value="1"/>
</dbReference>
<gene>
    <name evidence="2" type="ORF">AAE039_16845</name>
</gene>
<dbReference type="Proteomes" id="UP001455088">
    <property type="component" value="Unassembled WGS sequence"/>
</dbReference>
<organism evidence="2 3">
    <name type="scientific">Stenotrophomonas bentonitica</name>
    <dbReference type="NCBI Taxonomy" id="1450134"/>
    <lineage>
        <taxon>Bacteria</taxon>
        <taxon>Pseudomonadati</taxon>
        <taxon>Pseudomonadota</taxon>
        <taxon>Gammaproteobacteria</taxon>
        <taxon>Lysobacterales</taxon>
        <taxon>Lysobacteraceae</taxon>
        <taxon>Stenotrophomonas</taxon>
    </lineage>
</organism>
<proteinExistence type="predicted"/>